<comment type="caution">
    <text evidence="7">The sequence shown here is derived from an EMBL/GenBank/DDBJ whole genome shotgun (WGS) entry which is preliminary data.</text>
</comment>
<organism evidence="7">
    <name type="scientific">marine sediment metagenome</name>
    <dbReference type="NCBI Taxonomy" id="412755"/>
    <lineage>
        <taxon>unclassified sequences</taxon>
        <taxon>metagenomes</taxon>
        <taxon>ecological metagenomes</taxon>
    </lineage>
</organism>
<dbReference type="EMBL" id="LAZR01019984">
    <property type="protein sequence ID" value="KKL90531.1"/>
    <property type="molecule type" value="Genomic_DNA"/>
</dbReference>
<feature type="non-terminal residue" evidence="7">
    <location>
        <position position="1"/>
    </location>
</feature>
<dbReference type="InterPro" id="IPR029044">
    <property type="entry name" value="Nucleotide-diphossugar_trans"/>
</dbReference>
<feature type="domain" description="Nucleotidyl transferase" evidence="6">
    <location>
        <begin position="18"/>
        <end position="189"/>
    </location>
</feature>
<dbReference type="PANTHER" id="PTHR43197">
    <property type="entry name" value="UTP--GLUCOSE-1-PHOSPHATE URIDYLYLTRANSFERASE"/>
    <property type="match status" value="1"/>
</dbReference>
<evidence type="ECO:0000256" key="2">
    <source>
        <dbReference type="ARBA" id="ARBA00012415"/>
    </source>
</evidence>
<sequence>SGKESELREVRRVTDLADIAFVRQKERRGIAHAVLSARHVVGEEPFALFFPDDIIISDVPAIRQLIDVHDRHGGSILAVQRLPREEVVHYGVISPEPVEERVYRVRGIVEKPSLEEAPSDLAIVGRYILAADVWPLLERTPPGANGEMQLTDTLAMLIEAGHPLFACEFQGERFDTGRPMALLEASVTLALRREDIGPALKQYLRSLSLS</sequence>
<dbReference type="SUPFAM" id="SSF53448">
    <property type="entry name" value="Nucleotide-diphospho-sugar transferases"/>
    <property type="match status" value="1"/>
</dbReference>
<dbReference type="Gene3D" id="3.90.550.10">
    <property type="entry name" value="Spore Coat Polysaccharide Biosynthesis Protein SpsA, Chain A"/>
    <property type="match status" value="1"/>
</dbReference>
<dbReference type="GO" id="GO:0006011">
    <property type="term" value="P:UDP-alpha-D-glucose metabolic process"/>
    <property type="evidence" value="ECO:0007669"/>
    <property type="project" value="InterPro"/>
</dbReference>
<evidence type="ECO:0000256" key="4">
    <source>
        <dbReference type="ARBA" id="ARBA00022695"/>
    </source>
</evidence>
<keyword evidence="3" id="KW-0808">Transferase</keyword>
<name>A0A0F9GJ19_9ZZZZ</name>
<dbReference type="AlphaFoldDB" id="A0A0F9GJ19"/>
<comment type="similarity">
    <text evidence="1">Belongs to the UDPGP type 2 family.</text>
</comment>
<dbReference type="InterPro" id="IPR005835">
    <property type="entry name" value="NTP_transferase_dom"/>
</dbReference>
<gene>
    <name evidence="7" type="ORF">LCGC14_1903730</name>
</gene>
<comment type="catalytic activity">
    <reaction evidence="5">
        <text>alpha-D-glucose 1-phosphate + UTP + H(+) = UDP-alpha-D-glucose + diphosphate</text>
        <dbReference type="Rhea" id="RHEA:19889"/>
        <dbReference type="ChEBI" id="CHEBI:15378"/>
        <dbReference type="ChEBI" id="CHEBI:33019"/>
        <dbReference type="ChEBI" id="CHEBI:46398"/>
        <dbReference type="ChEBI" id="CHEBI:58601"/>
        <dbReference type="ChEBI" id="CHEBI:58885"/>
        <dbReference type="EC" id="2.7.7.9"/>
    </reaction>
</comment>
<dbReference type="InterPro" id="IPR005771">
    <property type="entry name" value="GalU_uridylyltTrfase_bac/arc"/>
</dbReference>
<accession>A0A0F9GJ19</accession>
<dbReference type="EC" id="2.7.7.9" evidence="2"/>
<dbReference type="Pfam" id="PF00483">
    <property type="entry name" value="NTP_transferase"/>
    <property type="match status" value="1"/>
</dbReference>
<evidence type="ECO:0000256" key="1">
    <source>
        <dbReference type="ARBA" id="ARBA00006890"/>
    </source>
</evidence>
<keyword evidence="4" id="KW-0548">Nucleotidyltransferase</keyword>
<protein>
    <recommendedName>
        <fullName evidence="2">UTP--glucose-1-phosphate uridylyltransferase</fullName>
        <ecNumber evidence="2">2.7.7.9</ecNumber>
    </recommendedName>
</protein>
<proteinExistence type="inferred from homology"/>
<evidence type="ECO:0000256" key="5">
    <source>
        <dbReference type="ARBA" id="ARBA00048128"/>
    </source>
</evidence>
<evidence type="ECO:0000259" key="6">
    <source>
        <dbReference type="Pfam" id="PF00483"/>
    </source>
</evidence>
<evidence type="ECO:0000313" key="7">
    <source>
        <dbReference type="EMBL" id="KKL90531.1"/>
    </source>
</evidence>
<dbReference type="GO" id="GO:0003983">
    <property type="term" value="F:UTP:glucose-1-phosphate uridylyltransferase activity"/>
    <property type="evidence" value="ECO:0007669"/>
    <property type="project" value="UniProtKB-EC"/>
</dbReference>
<evidence type="ECO:0000256" key="3">
    <source>
        <dbReference type="ARBA" id="ARBA00022679"/>
    </source>
</evidence>
<dbReference type="PANTHER" id="PTHR43197:SF1">
    <property type="entry name" value="UTP--GLUCOSE-1-PHOSPHATE URIDYLYLTRANSFERASE"/>
    <property type="match status" value="1"/>
</dbReference>
<reference evidence="7" key="1">
    <citation type="journal article" date="2015" name="Nature">
        <title>Complex archaea that bridge the gap between prokaryotes and eukaryotes.</title>
        <authorList>
            <person name="Spang A."/>
            <person name="Saw J.H."/>
            <person name="Jorgensen S.L."/>
            <person name="Zaremba-Niedzwiedzka K."/>
            <person name="Martijn J."/>
            <person name="Lind A.E."/>
            <person name="van Eijk R."/>
            <person name="Schleper C."/>
            <person name="Guy L."/>
            <person name="Ettema T.J."/>
        </authorList>
    </citation>
    <scope>NUCLEOTIDE SEQUENCE</scope>
</reference>